<dbReference type="InterPro" id="IPR024079">
    <property type="entry name" value="MetalloPept_cat_dom_sf"/>
</dbReference>
<evidence type="ECO:0000256" key="6">
    <source>
        <dbReference type="ARBA" id="ARBA00023049"/>
    </source>
</evidence>
<evidence type="ECO:0000256" key="1">
    <source>
        <dbReference type="ARBA" id="ARBA00006040"/>
    </source>
</evidence>
<feature type="chain" id="PRO_5019423676" evidence="8">
    <location>
        <begin position="24"/>
        <end position="715"/>
    </location>
</feature>
<dbReference type="CDD" id="cd06456">
    <property type="entry name" value="M3A_DCP"/>
    <property type="match status" value="1"/>
</dbReference>
<accession>A0A432LK61</accession>
<comment type="caution">
    <text evidence="10">The sequence shown here is derived from an EMBL/GenBank/DDBJ whole genome shotgun (WGS) entry which is preliminary data.</text>
</comment>
<keyword evidence="11" id="KW-1185">Reference proteome</keyword>
<feature type="signal peptide" evidence="8">
    <location>
        <begin position="1"/>
        <end position="23"/>
    </location>
</feature>
<keyword evidence="4 7" id="KW-0378">Hydrolase</keyword>
<dbReference type="PANTHER" id="PTHR43660">
    <property type="entry name" value="DIPEPTIDYL CARBOXYPEPTIDASE"/>
    <property type="match status" value="1"/>
</dbReference>
<keyword evidence="6 7" id="KW-0482">Metalloprotease</keyword>
<dbReference type="EMBL" id="RYYU01000001">
    <property type="protein sequence ID" value="RUL59219.1"/>
    <property type="molecule type" value="Genomic_DNA"/>
</dbReference>
<evidence type="ECO:0000256" key="7">
    <source>
        <dbReference type="RuleBase" id="RU003435"/>
    </source>
</evidence>
<dbReference type="SUPFAM" id="SSF55486">
    <property type="entry name" value="Metalloproteases ('zincins'), catalytic domain"/>
    <property type="match status" value="1"/>
</dbReference>
<feature type="domain" description="Peptidase M3A/M3B catalytic" evidence="9">
    <location>
        <begin position="262"/>
        <end position="714"/>
    </location>
</feature>
<evidence type="ECO:0000313" key="10">
    <source>
        <dbReference type="EMBL" id="RUL59219.1"/>
    </source>
</evidence>
<dbReference type="InterPro" id="IPR034005">
    <property type="entry name" value="M3A_DCP"/>
</dbReference>
<comment type="cofactor">
    <cofactor evidence="7">
        <name>Zn(2+)</name>
        <dbReference type="ChEBI" id="CHEBI:29105"/>
    </cofactor>
    <text evidence="7">Binds 1 zinc ion.</text>
</comment>
<evidence type="ECO:0000256" key="2">
    <source>
        <dbReference type="ARBA" id="ARBA00022670"/>
    </source>
</evidence>
<keyword evidence="2 7" id="KW-0645">Protease</keyword>
<reference evidence="10 11" key="1">
    <citation type="submission" date="2018-12" db="EMBL/GenBank/DDBJ databases">
        <title>Genome sequencing of Prevotella sp. KCOM 3155 (= JS262).</title>
        <authorList>
            <person name="Kook J.-K."/>
            <person name="Park S.-N."/>
            <person name="Lim Y.K."/>
        </authorList>
    </citation>
    <scope>NUCLEOTIDE SEQUENCE [LARGE SCALE GENOMIC DNA]</scope>
    <source>
        <strain evidence="10 11">KCOM 3155</strain>
    </source>
</reference>
<keyword evidence="3 7" id="KW-0479">Metal-binding</keyword>
<dbReference type="Pfam" id="PF01432">
    <property type="entry name" value="Peptidase_M3"/>
    <property type="match status" value="1"/>
</dbReference>
<dbReference type="InterPro" id="IPR001567">
    <property type="entry name" value="Pept_M3A_M3B_dom"/>
</dbReference>
<evidence type="ECO:0000256" key="8">
    <source>
        <dbReference type="SAM" id="SignalP"/>
    </source>
</evidence>
<dbReference type="FunFam" id="3.40.390.10:FF:000009">
    <property type="entry name" value="Oligopeptidase A"/>
    <property type="match status" value="1"/>
</dbReference>
<evidence type="ECO:0000256" key="4">
    <source>
        <dbReference type="ARBA" id="ARBA00022801"/>
    </source>
</evidence>
<dbReference type="RefSeq" id="WP_126678381.1">
    <property type="nucleotide sequence ID" value="NZ_RYYU01000001.1"/>
</dbReference>
<proteinExistence type="inferred from homology"/>
<dbReference type="InterPro" id="IPR024077">
    <property type="entry name" value="Neurolysin/TOP_dom2"/>
</dbReference>
<dbReference type="PANTHER" id="PTHR43660:SF1">
    <property type="entry name" value="DIPEPTIDYL CARBOXYPEPTIDASE"/>
    <property type="match status" value="1"/>
</dbReference>
<dbReference type="InterPro" id="IPR045090">
    <property type="entry name" value="Pept_M3A_M3B"/>
</dbReference>
<dbReference type="GO" id="GO:0004180">
    <property type="term" value="F:carboxypeptidase activity"/>
    <property type="evidence" value="ECO:0007669"/>
    <property type="project" value="TreeGrafter"/>
</dbReference>
<evidence type="ECO:0000256" key="5">
    <source>
        <dbReference type="ARBA" id="ARBA00022833"/>
    </source>
</evidence>
<dbReference type="Gene3D" id="3.40.390.10">
    <property type="entry name" value="Collagenase (Catalytic Domain)"/>
    <property type="match status" value="1"/>
</dbReference>
<name>A0A432LK61_9BACT</name>
<organism evidence="10 11">
    <name type="scientific">Prevotella koreensis</name>
    <dbReference type="NCBI Taxonomy" id="2490854"/>
    <lineage>
        <taxon>Bacteria</taxon>
        <taxon>Pseudomonadati</taxon>
        <taxon>Bacteroidota</taxon>
        <taxon>Bacteroidia</taxon>
        <taxon>Bacteroidales</taxon>
        <taxon>Prevotellaceae</taxon>
        <taxon>Prevotella</taxon>
    </lineage>
</organism>
<comment type="similarity">
    <text evidence="1 7">Belongs to the peptidase M3 family.</text>
</comment>
<evidence type="ECO:0000256" key="3">
    <source>
        <dbReference type="ARBA" id="ARBA00022723"/>
    </source>
</evidence>
<dbReference type="GO" id="GO:0006508">
    <property type="term" value="P:proteolysis"/>
    <property type="evidence" value="ECO:0007669"/>
    <property type="project" value="UniProtKB-KW"/>
</dbReference>
<dbReference type="GO" id="GO:0005829">
    <property type="term" value="C:cytosol"/>
    <property type="evidence" value="ECO:0007669"/>
    <property type="project" value="UniProtKB-ARBA"/>
</dbReference>
<dbReference type="AlphaFoldDB" id="A0A432LK61"/>
<dbReference type="OrthoDB" id="9773538at2"/>
<evidence type="ECO:0000313" key="11">
    <source>
        <dbReference type="Proteomes" id="UP000278983"/>
    </source>
</evidence>
<protein>
    <submittedName>
        <fullName evidence="10">M3 family peptidase</fullName>
    </submittedName>
</protein>
<evidence type="ECO:0000259" key="9">
    <source>
        <dbReference type="Pfam" id="PF01432"/>
    </source>
</evidence>
<sequence>MNNKFGKYLLAAGLASTMMGATAAITDDNTKLNVKDGNPLMNRSTLPYGAPNFGIVKASDYLPALKAGIEQKRAEIRRIVDNPEKPTFKNTILAYENSGQLLGSVSNVFFALTNAHKTPELATAEDEAIPLLTALENEISLNQKFFERVKYVYDNERNTLKGEDKKLLEEVYKGFVRSGALLPADKKARMEEINNRIAALQQEFGNVLPAATNDAAVWVNTREELAGLSDADIAQCKKDAESRGGKAPYCIVIVNTTQQPILASLDNRDLRKRVYEASTHRADGTGQYNNFPFIVEIAKLRAEKAELMGYKNYASYSLDDTMAKNTDNVYAFLKQLIAVYTPKAEAETNEIEAYARKTMGADFKLQPYDRFYYSAKMKKEKFNFSDDDVKPYFDIDSVLFNGVFYAANKAYGLSFKERKDLPTYHPDMKVFDVIDKDGKQLALFYCDYFRRPTKRGGAWMDAFANQSRQREQIPIIYNVCNSAKAPEGQPTLLTWSEVTTMFHEFGHALHGMLSDCYYNTLSGTSVSRDFVEMPSQFNESFAVVPEVFANYAKHYKTGKSMPEELKKKMLESLNFHSAYALGENLAATCADLAWHCLASSEIPTADKANDFEKKVLKEIGLLNYQIPPRYRTSYFNHVWGGGYAAGYYSYLWSEVLAENCANYFEKNGALNPSVGQAFRDKVLSRGNTEDLMQTFTNFTGMKSPDAAALLKARGM</sequence>
<dbReference type="Proteomes" id="UP000278983">
    <property type="component" value="Unassembled WGS sequence"/>
</dbReference>
<dbReference type="GO" id="GO:0046872">
    <property type="term" value="F:metal ion binding"/>
    <property type="evidence" value="ECO:0007669"/>
    <property type="project" value="UniProtKB-UniRule"/>
</dbReference>
<keyword evidence="5 7" id="KW-0862">Zinc</keyword>
<dbReference type="GO" id="GO:0004222">
    <property type="term" value="F:metalloendopeptidase activity"/>
    <property type="evidence" value="ECO:0007669"/>
    <property type="project" value="InterPro"/>
</dbReference>
<dbReference type="Gene3D" id="1.10.1370.40">
    <property type="match status" value="1"/>
</dbReference>
<gene>
    <name evidence="10" type="ORF">EHV08_05240</name>
</gene>
<keyword evidence="8" id="KW-0732">Signal</keyword>
<dbReference type="Gene3D" id="1.10.1370.10">
    <property type="entry name" value="Neurolysin, domain 3"/>
    <property type="match status" value="1"/>
</dbReference>